<feature type="coiled-coil region" evidence="1">
    <location>
        <begin position="599"/>
        <end position="717"/>
    </location>
</feature>
<feature type="coiled-coil region" evidence="1">
    <location>
        <begin position="111"/>
        <end position="297"/>
    </location>
</feature>
<accession>A0A3P8A169</accession>
<accession>A0A183G3Y3</accession>
<feature type="compositionally biased region" description="Basic and acidic residues" evidence="2">
    <location>
        <begin position="10"/>
        <end position="50"/>
    </location>
</feature>
<evidence type="ECO:0000256" key="2">
    <source>
        <dbReference type="SAM" id="MobiDB-lite"/>
    </source>
</evidence>
<feature type="coiled-coil region" evidence="1">
    <location>
        <begin position="757"/>
        <end position="784"/>
    </location>
</feature>
<dbReference type="OrthoDB" id="3549872at2759"/>
<feature type="region of interest" description="Disordered" evidence="2">
    <location>
        <begin position="1"/>
        <end position="50"/>
    </location>
</feature>
<name>A0A183G3Y3_HELPZ</name>
<keyword evidence="1" id="KW-0175">Coiled coil</keyword>
<evidence type="ECO:0000256" key="1">
    <source>
        <dbReference type="SAM" id="Coils"/>
    </source>
</evidence>
<evidence type="ECO:0000313" key="5">
    <source>
        <dbReference type="WBParaSite" id="HPBE_0001617101-mRNA-1"/>
    </source>
</evidence>
<gene>
    <name evidence="3" type="ORF">HPBE_LOCUS16170</name>
</gene>
<feature type="region of interest" description="Disordered" evidence="2">
    <location>
        <begin position="947"/>
        <end position="973"/>
    </location>
</feature>
<feature type="coiled-coil region" evidence="1">
    <location>
        <begin position="1165"/>
        <end position="1359"/>
    </location>
</feature>
<feature type="compositionally biased region" description="Basic and acidic residues" evidence="2">
    <location>
        <begin position="947"/>
        <end position="958"/>
    </location>
</feature>
<organism evidence="4 5">
    <name type="scientific">Heligmosomoides polygyrus</name>
    <name type="common">Parasitic roundworm</name>
    <dbReference type="NCBI Taxonomy" id="6339"/>
    <lineage>
        <taxon>Eukaryota</taxon>
        <taxon>Metazoa</taxon>
        <taxon>Ecdysozoa</taxon>
        <taxon>Nematoda</taxon>
        <taxon>Chromadorea</taxon>
        <taxon>Rhabditida</taxon>
        <taxon>Rhabditina</taxon>
        <taxon>Rhabditomorpha</taxon>
        <taxon>Strongyloidea</taxon>
        <taxon>Heligmosomidae</taxon>
        <taxon>Heligmosomoides</taxon>
    </lineage>
</organism>
<dbReference type="EMBL" id="UZAH01029267">
    <property type="protein sequence ID" value="VDP05151.1"/>
    <property type="molecule type" value="Genomic_DNA"/>
</dbReference>
<dbReference type="Proteomes" id="UP000050761">
    <property type="component" value="Unassembled WGS sequence"/>
</dbReference>
<dbReference type="WBParaSite" id="HPBE_0001617101-mRNA-1">
    <property type="protein sequence ID" value="HPBE_0001617101-mRNA-1"/>
    <property type="gene ID" value="HPBE_0001617101"/>
</dbReference>
<protein>
    <submittedName>
        <fullName evidence="5">Myosin_tail_1 domain-containing protein</fullName>
    </submittedName>
</protein>
<feature type="coiled-coil region" evidence="1">
    <location>
        <begin position="436"/>
        <end position="573"/>
    </location>
</feature>
<dbReference type="Gene3D" id="1.10.287.1490">
    <property type="match status" value="1"/>
</dbReference>
<feature type="coiled-coil region" evidence="1">
    <location>
        <begin position="824"/>
        <end position="872"/>
    </location>
</feature>
<proteinExistence type="predicted"/>
<dbReference type="PANTHER" id="PTHR18937">
    <property type="entry name" value="STRUCTURAL MAINTENANCE OF CHROMOSOMES SMC FAMILY MEMBER"/>
    <property type="match status" value="1"/>
</dbReference>
<evidence type="ECO:0000313" key="3">
    <source>
        <dbReference type="EMBL" id="VDP05151.1"/>
    </source>
</evidence>
<reference evidence="5" key="2">
    <citation type="submission" date="2019-09" db="UniProtKB">
        <authorList>
            <consortium name="WormBaseParasite"/>
        </authorList>
    </citation>
    <scope>IDENTIFICATION</scope>
</reference>
<reference evidence="3 4" key="1">
    <citation type="submission" date="2018-11" db="EMBL/GenBank/DDBJ databases">
        <authorList>
            <consortium name="Pathogen Informatics"/>
        </authorList>
    </citation>
    <scope>NUCLEOTIDE SEQUENCE [LARGE SCALE GENOMIC DNA]</scope>
</reference>
<feature type="coiled-coil region" evidence="1">
    <location>
        <begin position="1027"/>
        <end position="1135"/>
    </location>
</feature>
<feature type="coiled-coil region" evidence="1">
    <location>
        <begin position="326"/>
        <end position="409"/>
    </location>
</feature>
<keyword evidence="4" id="KW-1185">Reference proteome</keyword>
<evidence type="ECO:0000313" key="4">
    <source>
        <dbReference type="Proteomes" id="UP000050761"/>
    </source>
</evidence>
<sequence length="1410" mass="164022">MTRVEQAELEVSRLKKQIDVHEKERKSQRDTEKRREEEATERERKITQLEHDLRRLTDRLQTAEEERSMKESLITSLQETLATTHRAHKEFIENLMASHRDEQAARDKAHEGDLEERMNEVEVDRARQEVEALRLQLRELRAEHSAVVKTADERDYTIANLEENLASIKDQMAIELSNVDAKDQEIAEQLLRHDELMARLRQLERDLEDSRSSNTLLSGENKALQEMIAQLRSDVDQCTEKLDDATESEAAAKSQLDEVRKLNAQLEQKTHELKASVMSLQQQLESVSEETRIVREQLEHHQSLTKEKSNECTEMLRQMGDVKRERDGLLDDVASLRNDVAALNARLAQAEADAEKRQAEDDEKLSILEDFRVNFDRLTNESKQKDAQIVDLREQAKMLQSEIDHKEEHVNMERVRYEESLSLKEKQLVDEWQSKLRKVQNELSCKDKLVKNCEERLEQLTRVHERIVEENHHLIDESAELKEKLQEMTSKHKKEIEDLIEQNNADRDEWENERKQLETSRSALVADLRADLERSDEKLKESIARENALQADVNEAKKEIRNLLGRLDMETRNREEQQVHLREREDSRERAKLAITTELEEARVKLVKSAAQLEEASRRKQLLENDVTKLEASLSRKSAAVKQLEDKLDEMVESLRENEEREQKCKDQIALLEKENFNLNASRDKAINRLAEAQKQIVELEQRLRELNKGFQSVQLKAHNEKEREKDQLADKIAKNDVEGDLVKKMESDGRAIAMELEKQKQSNAELSLQNEELRRSCKAFDEELVATRSALEKKTIVSKQAMSDLLSNYKDSERRSMEKATECEQLRTQLQSVSAKMERLEKRRADLEARLVESEAKSAELIKKVHQYERSARLALSVAGFGDSYSVLRGASSSHDISLIGSPERAVHFHDHDYDRGLDISSSMEITLRFLKERIEQLERDKAELTKDLTSQRDDMQRNAAKASEAEGNMQSLERRVRELQSEKENLESCLATQRQLYVSNEESMRARDLEHRGLKAKIMSAELHLREKDSKISQLMTQMEALRLEISQMASEHQRLVSGAKASEHELKTLEDGAHSLQKERDQLVTRLNDANAELKSTRHRLDDALTEVENVKRLLENSRRQQQKDKEQIERLLFEEKRWKQVAASAKKTSEDYQKSVYEERITQLQHNQEALLSRNDSLLAEIERLRQEQRDSAHRVGLLNQKLADAERSLENSNHAKQTMTQQILVLQKSEAEWSKLEKEMREELVTLRKDKSRLSERLILTSEVEELKRKLVRAEVEKKEVDGFRARLDREVASLKKHIDALEAEKSRTEAAVRNTLSERKAIDKSLAAMEKENTELYRNCSQLQSQIAQLERESGTKNISKLLKDQGELEAKISKLLVEKRQVCAVCIEYYRKLEQECTFNVGR</sequence>